<comment type="similarity">
    <text evidence="1">Belongs to the PPP phosphatase family.</text>
</comment>
<dbReference type="PANTHER" id="PTHR11668">
    <property type="entry name" value="SERINE/THREONINE PROTEIN PHOSPHATASE"/>
    <property type="match status" value="1"/>
</dbReference>
<evidence type="ECO:0000313" key="3">
    <source>
        <dbReference type="EMBL" id="KAK8872085.1"/>
    </source>
</evidence>
<name>A0ABR2J397_9EUKA</name>
<dbReference type="InterPro" id="IPR004843">
    <property type="entry name" value="Calcineurin-like_PHP"/>
</dbReference>
<comment type="caution">
    <text evidence="3">The sequence shown here is derived from an EMBL/GenBank/DDBJ whole genome shotgun (WGS) entry which is preliminary data.</text>
</comment>
<evidence type="ECO:0000259" key="2">
    <source>
        <dbReference type="PROSITE" id="PS00125"/>
    </source>
</evidence>
<feature type="domain" description="Serine/threonine specific protein phosphatases" evidence="2">
    <location>
        <begin position="129"/>
        <end position="134"/>
    </location>
</feature>
<dbReference type="Gene3D" id="3.60.21.10">
    <property type="match status" value="1"/>
</dbReference>
<dbReference type="SMART" id="SM00156">
    <property type="entry name" value="PP2Ac"/>
    <property type="match status" value="1"/>
</dbReference>
<evidence type="ECO:0000313" key="4">
    <source>
        <dbReference type="Proteomes" id="UP001470230"/>
    </source>
</evidence>
<keyword evidence="1" id="KW-0378">Hydrolase</keyword>
<dbReference type="InterPro" id="IPR050341">
    <property type="entry name" value="PP1_catalytic_subunit"/>
</dbReference>
<protein>
    <recommendedName>
        <fullName evidence="1">Serine/threonine-protein phosphatase</fullName>
        <ecNumber evidence="1">3.1.3.16</ecNumber>
    </recommendedName>
</protein>
<sequence>MEKKASYVLSTYSFLSTHSLDDLLNVGNQLRNGNPIPSFDENLLIDLCSEAQEIFETEENILKINDDLVVVGDIHGSFHDLLRILKFIVQTESKVLFLGDYVDRGNFSLECITLLFALKVMYPDMVYLLRGNHEFDQICSQYGFKNEILSYNSPNRFNEKLYEKCTSDSQCDNCYQYTESLYNAFIRAFSYLPIGAIVNETTFCIHGGLSPKLNLIDDINIQIKRPIDTFEENSLLSDLVWSDPSNHLKCQFERNPRGYGYIFNREATYNFINDNSIKRVIRAHQCVLNGVVQHFDERCITVFSVSSYAESFGNNSAVIQLLKDDSFKVTTFESLYHLSKSDAYFYKVQPLNQLESKNRVCFNILHPRLPLATPTIIMPNDSSKRIKLHQKKNPLTSSVPKFVTNQRKSVPFLKNSVQLCQHNSSE</sequence>
<dbReference type="PRINTS" id="PR00114">
    <property type="entry name" value="STPHPHTASE"/>
</dbReference>
<dbReference type="PANTHER" id="PTHR11668:SF494">
    <property type="entry name" value="PROTEIN PHOSPHATASE, PUTATIVE-RELATED"/>
    <property type="match status" value="1"/>
</dbReference>
<evidence type="ECO:0000256" key="1">
    <source>
        <dbReference type="RuleBase" id="RU004273"/>
    </source>
</evidence>
<dbReference type="InterPro" id="IPR029052">
    <property type="entry name" value="Metallo-depent_PP-like"/>
</dbReference>
<keyword evidence="4" id="KW-1185">Reference proteome</keyword>
<dbReference type="EMBL" id="JAPFFF010000013">
    <property type="protein sequence ID" value="KAK8872085.1"/>
    <property type="molecule type" value="Genomic_DNA"/>
</dbReference>
<dbReference type="SUPFAM" id="SSF56300">
    <property type="entry name" value="Metallo-dependent phosphatases"/>
    <property type="match status" value="1"/>
</dbReference>
<dbReference type="InterPro" id="IPR006186">
    <property type="entry name" value="Ser/Thr-sp_prot-phosphatase"/>
</dbReference>
<accession>A0ABR2J397</accession>
<dbReference type="EC" id="3.1.3.16" evidence="1"/>
<gene>
    <name evidence="3" type="ORF">M9Y10_007843</name>
</gene>
<dbReference type="Pfam" id="PF00149">
    <property type="entry name" value="Metallophos"/>
    <property type="match status" value="1"/>
</dbReference>
<dbReference type="PROSITE" id="PS00125">
    <property type="entry name" value="SER_THR_PHOSPHATASE"/>
    <property type="match status" value="1"/>
</dbReference>
<organism evidence="3 4">
    <name type="scientific">Tritrichomonas musculus</name>
    <dbReference type="NCBI Taxonomy" id="1915356"/>
    <lineage>
        <taxon>Eukaryota</taxon>
        <taxon>Metamonada</taxon>
        <taxon>Parabasalia</taxon>
        <taxon>Tritrichomonadida</taxon>
        <taxon>Tritrichomonadidae</taxon>
        <taxon>Tritrichomonas</taxon>
    </lineage>
</organism>
<proteinExistence type="inferred from homology"/>
<dbReference type="Proteomes" id="UP001470230">
    <property type="component" value="Unassembled WGS sequence"/>
</dbReference>
<comment type="catalytic activity">
    <reaction evidence="1">
        <text>O-phospho-L-threonyl-[protein] + H2O = L-threonyl-[protein] + phosphate</text>
        <dbReference type="Rhea" id="RHEA:47004"/>
        <dbReference type="Rhea" id="RHEA-COMP:11060"/>
        <dbReference type="Rhea" id="RHEA-COMP:11605"/>
        <dbReference type="ChEBI" id="CHEBI:15377"/>
        <dbReference type="ChEBI" id="CHEBI:30013"/>
        <dbReference type="ChEBI" id="CHEBI:43474"/>
        <dbReference type="ChEBI" id="CHEBI:61977"/>
        <dbReference type="EC" id="3.1.3.16"/>
    </reaction>
</comment>
<reference evidence="3 4" key="1">
    <citation type="submission" date="2024-04" db="EMBL/GenBank/DDBJ databases">
        <title>Tritrichomonas musculus Genome.</title>
        <authorList>
            <person name="Alves-Ferreira E."/>
            <person name="Grigg M."/>
            <person name="Lorenzi H."/>
            <person name="Galac M."/>
        </authorList>
    </citation>
    <scope>NUCLEOTIDE SEQUENCE [LARGE SCALE GENOMIC DNA]</scope>
    <source>
        <strain evidence="3 4">EAF2021</strain>
    </source>
</reference>